<keyword evidence="5" id="KW-1185">Reference proteome</keyword>
<dbReference type="OMA" id="HQTPMKT"/>
<evidence type="ECO:0000256" key="1">
    <source>
        <dbReference type="SAM" id="MobiDB-lite"/>
    </source>
</evidence>
<feature type="compositionally biased region" description="Acidic residues" evidence="1">
    <location>
        <begin position="72"/>
        <end position="88"/>
    </location>
</feature>
<evidence type="ECO:0000259" key="3">
    <source>
        <dbReference type="Pfam" id="PF23402"/>
    </source>
</evidence>
<reference evidence="6" key="1">
    <citation type="submission" date="2025-08" db="UniProtKB">
        <authorList>
            <consortium name="RefSeq"/>
        </authorList>
    </citation>
    <scope>IDENTIFICATION</scope>
</reference>
<dbReference type="Proteomes" id="UP000189703">
    <property type="component" value="Unplaced"/>
</dbReference>
<dbReference type="RefSeq" id="XP_019055206.1">
    <property type="nucleotide sequence ID" value="XM_019199661.1"/>
</dbReference>
<dbReference type="InterPro" id="IPR037491">
    <property type="entry name" value="LTI78/LTI65"/>
</dbReference>
<feature type="region of interest" description="Disordered" evidence="1">
    <location>
        <begin position="175"/>
        <end position="210"/>
    </location>
</feature>
<organism evidence="5 6">
    <name type="scientific">Nelumbo nucifera</name>
    <name type="common">Sacred lotus</name>
    <dbReference type="NCBI Taxonomy" id="4432"/>
    <lineage>
        <taxon>Eukaryota</taxon>
        <taxon>Viridiplantae</taxon>
        <taxon>Streptophyta</taxon>
        <taxon>Embryophyta</taxon>
        <taxon>Tracheophyta</taxon>
        <taxon>Spermatophyta</taxon>
        <taxon>Magnoliopsida</taxon>
        <taxon>Proteales</taxon>
        <taxon>Nelumbonaceae</taxon>
        <taxon>Nelumbo</taxon>
    </lineage>
</organism>
<feature type="compositionally biased region" description="Basic and acidic residues" evidence="1">
    <location>
        <begin position="53"/>
        <end position="71"/>
    </location>
</feature>
<dbReference type="STRING" id="4432.A0A1U8QAU2"/>
<evidence type="ECO:0000313" key="6">
    <source>
        <dbReference type="RefSeq" id="XP_019055206.1"/>
    </source>
</evidence>
<dbReference type="Pfam" id="PF07918">
    <property type="entry name" value="CAP160"/>
    <property type="match status" value="1"/>
</dbReference>
<feature type="compositionally biased region" description="Polar residues" evidence="1">
    <location>
        <begin position="201"/>
        <end position="210"/>
    </location>
</feature>
<feature type="compositionally biased region" description="Basic residues" evidence="1">
    <location>
        <begin position="42"/>
        <end position="52"/>
    </location>
</feature>
<evidence type="ECO:0000259" key="2">
    <source>
        <dbReference type="Pfam" id="PF23399"/>
    </source>
</evidence>
<feature type="compositionally biased region" description="Polar residues" evidence="1">
    <location>
        <begin position="143"/>
        <end position="152"/>
    </location>
</feature>
<dbReference type="FunCoup" id="A0A1U8QAU2">
    <property type="interactions" value="316"/>
</dbReference>
<feature type="compositionally biased region" description="Low complexity" evidence="1">
    <location>
        <begin position="323"/>
        <end position="339"/>
    </location>
</feature>
<dbReference type="AlphaFoldDB" id="A0A1U8QAU2"/>
<accession>A0A1U8QAU2</accession>
<dbReference type="Pfam" id="PF23402">
    <property type="entry name" value="LTI65_LTI78_NYQTKV"/>
    <property type="match status" value="1"/>
</dbReference>
<evidence type="ECO:0000313" key="5">
    <source>
        <dbReference type="Proteomes" id="UP000189703"/>
    </source>
</evidence>
<feature type="compositionally biased region" description="Basic and acidic residues" evidence="1">
    <location>
        <begin position="130"/>
        <end position="141"/>
    </location>
</feature>
<dbReference type="OrthoDB" id="1931597at2759"/>
<feature type="compositionally biased region" description="Basic and acidic residues" evidence="1">
    <location>
        <begin position="89"/>
        <end position="104"/>
    </location>
</feature>
<feature type="compositionally biased region" description="Basic and acidic residues" evidence="1">
    <location>
        <begin position="408"/>
        <end position="425"/>
    </location>
</feature>
<feature type="region of interest" description="Disordered" evidence="1">
    <location>
        <begin position="321"/>
        <end position="425"/>
    </location>
</feature>
<evidence type="ECO:0000259" key="4">
    <source>
        <dbReference type="Pfam" id="PF23403"/>
    </source>
</evidence>
<dbReference type="InterPro" id="IPR012418">
    <property type="entry name" value="CAP160"/>
</dbReference>
<feature type="domain" description="LTI65/LTI78 NYQTKV repeat" evidence="3">
    <location>
        <begin position="124"/>
        <end position="178"/>
    </location>
</feature>
<proteinExistence type="predicted"/>
<dbReference type="InterPro" id="IPR057059">
    <property type="entry name" value="LTI65/LTI78_PGEED"/>
</dbReference>
<gene>
    <name evidence="6" type="primary">LOC104608723</name>
</gene>
<dbReference type="InterPro" id="IPR056605">
    <property type="entry name" value="LTI65_LTI78_N"/>
</dbReference>
<dbReference type="Pfam" id="PF23399">
    <property type="entry name" value="LTI65_PGEED"/>
    <property type="match status" value="1"/>
</dbReference>
<dbReference type="InParanoid" id="A0A1U8QAU2"/>
<feature type="region of interest" description="Disordered" evidence="1">
    <location>
        <begin position="1"/>
        <end position="162"/>
    </location>
</feature>
<dbReference type="InterPro" id="IPR057058">
    <property type="entry name" value="LTI65_LTI78_NYQTKV"/>
</dbReference>
<dbReference type="Pfam" id="PF23403">
    <property type="entry name" value="LTI65_LTI78_N"/>
    <property type="match status" value="1"/>
</dbReference>
<sequence>MDTDRVATAQSHTYEEGPHDPHTAGLRSVIEGEDEHHEKKSVLKKVKAKAKKIKDTLGIKKHGNGHDYDHDHDDDDDDDDEVEEDEQDTEVHKEPPIYESIADRIEEEDASGQSIRVNLGPIGRLPPLLKDPDAPKGRGDTSDPANYQTKATDPTGAGGEEVRVEPILESFGKMKVSEQPEPEAWSNTGSHDQFSPDLPPDQTNTSPGNAQTVPVTEAVVHSQAGEAGNPTTQPSSYTEKISSATSAIAEKAVSAKNAVASKLGYGGNDAAVPGTPEGGDSTKSAPAGEYGRKFAEGVTGTLAPVYEKVSGAGSAVVSKMQMNSNGRGNGTATAAASGTGSEGGNVIVPDKGVSVKEYLAEKLRPGDEDKALSEVISEALNNRKEEPEKGSPPQREVTESTGTQIRLSSEEKNSTERVSSADEKYRKGMVSKIKGAVYSWFGKEGQHGALQGSHSAPAGISIYLSIYIVSV</sequence>
<protein>
    <submittedName>
        <fullName evidence="6">Low-temperature-induced 65 kDa protein-like isoform X1</fullName>
    </submittedName>
</protein>
<dbReference type="PANTHER" id="PTHR33836">
    <property type="entry name" value="LOW-TEMPERATURE-INDUCED 65 KDA PROTEIN-RELATED"/>
    <property type="match status" value="1"/>
</dbReference>
<name>A0A1U8QAU2_NELNU</name>
<dbReference type="GeneID" id="104608723"/>
<feature type="compositionally biased region" description="Basic and acidic residues" evidence="1">
    <location>
        <begin position="13"/>
        <end position="22"/>
    </location>
</feature>
<feature type="compositionally biased region" description="Basic and acidic residues" evidence="1">
    <location>
        <begin position="358"/>
        <end position="372"/>
    </location>
</feature>
<feature type="domain" description="LTI65/LTI78 PGEED repeat" evidence="2">
    <location>
        <begin position="350"/>
        <end position="380"/>
    </location>
</feature>
<dbReference type="PANTHER" id="PTHR33836:SF1">
    <property type="entry name" value="LOW-TEMPERATURE-INDUCED 65 KDA PROTEIN-RELATED"/>
    <property type="match status" value="1"/>
</dbReference>
<dbReference type="GO" id="GO:0006950">
    <property type="term" value="P:response to stress"/>
    <property type="evidence" value="ECO:0000318"/>
    <property type="project" value="GO_Central"/>
</dbReference>
<dbReference type="GO" id="GO:0009737">
    <property type="term" value="P:response to abscisic acid"/>
    <property type="evidence" value="ECO:0007669"/>
    <property type="project" value="InterPro"/>
</dbReference>
<feature type="domain" description="LTI65/LTI78 N-terminal" evidence="4">
    <location>
        <begin position="35"/>
        <end position="101"/>
    </location>
</feature>